<dbReference type="NCBIfam" id="TIGR01024">
    <property type="entry name" value="rplS_bact"/>
    <property type="match status" value="1"/>
</dbReference>
<dbReference type="InterPro" id="IPR008991">
    <property type="entry name" value="Translation_prot_SH3-like_sf"/>
</dbReference>
<evidence type="ECO:0000256" key="5">
    <source>
        <dbReference type="ARBA" id="ARBA00035171"/>
    </source>
</evidence>
<dbReference type="Gene3D" id="2.30.30.790">
    <property type="match status" value="1"/>
</dbReference>
<dbReference type="GO" id="GO:0005840">
    <property type="term" value="C:ribosome"/>
    <property type="evidence" value="ECO:0007669"/>
    <property type="project" value="UniProtKB-KW"/>
</dbReference>
<keyword evidence="3 6" id="KW-0689">Ribosomal protein</keyword>
<evidence type="ECO:0000313" key="8">
    <source>
        <dbReference type="EMBL" id="MFC6331190.1"/>
    </source>
</evidence>
<dbReference type="InterPro" id="IPR018257">
    <property type="entry name" value="Ribosomal_bL19_CS"/>
</dbReference>
<keyword evidence="4 6" id="KW-0687">Ribonucleoprotein</keyword>
<dbReference type="PIRSF" id="PIRSF002191">
    <property type="entry name" value="Ribosomal_L19"/>
    <property type="match status" value="1"/>
</dbReference>
<name>A0ABW1V1L8_9BACL</name>
<evidence type="ECO:0000256" key="4">
    <source>
        <dbReference type="ARBA" id="ARBA00023274"/>
    </source>
</evidence>
<evidence type="ECO:0000256" key="7">
    <source>
        <dbReference type="RuleBase" id="RU000559"/>
    </source>
</evidence>
<dbReference type="PANTHER" id="PTHR15680:SF9">
    <property type="entry name" value="LARGE RIBOSOMAL SUBUNIT PROTEIN BL19M"/>
    <property type="match status" value="1"/>
</dbReference>
<reference evidence="9" key="1">
    <citation type="journal article" date="2019" name="Int. J. Syst. Evol. Microbiol.">
        <title>The Global Catalogue of Microorganisms (GCM) 10K type strain sequencing project: providing services to taxonomists for standard genome sequencing and annotation.</title>
        <authorList>
            <consortium name="The Broad Institute Genomics Platform"/>
            <consortium name="The Broad Institute Genome Sequencing Center for Infectious Disease"/>
            <person name="Wu L."/>
            <person name="Ma J."/>
        </authorList>
    </citation>
    <scope>NUCLEOTIDE SEQUENCE [LARGE SCALE GENOMIC DNA]</scope>
    <source>
        <strain evidence="9">PCU 280</strain>
    </source>
</reference>
<dbReference type="EMBL" id="JBHSTE010000001">
    <property type="protein sequence ID" value="MFC6331190.1"/>
    <property type="molecule type" value="Genomic_DNA"/>
</dbReference>
<sequence length="113" mass="13037">MNIVQAITQEQLRQDVPSFRPGDTLKVYVKVIEGSRERIQLFEGVVIKRRGGGISETFTVRKISYGVGVERTFPLHSPKLDKIEVARRGKVRRAKLYYLRNLRGKAARIKEIR</sequence>
<dbReference type="PRINTS" id="PR00061">
    <property type="entry name" value="RIBOSOMALL19"/>
</dbReference>
<dbReference type="InterPro" id="IPR038657">
    <property type="entry name" value="Ribosomal_bL19_sf"/>
</dbReference>
<organism evidence="8 9">
    <name type="scientific">Paenibacillus septentrionalis</name>
    <dbReference type="NCBI Taxonomy" id="429342"/>
    <lineage>
        <taxon>Bacteria</taxon>
        <taxon>Bacillati</taxon>
        <taxon>Bacillota</taxon>
        <taxon>Bacilli</taxon>
        <taxon>Bacillales</taxon>
        <taxon>Paenibacillaceae</taxon>
        <taxon>Paenibacillus</taxon>
    </lineage>
</organism>
<dbReference type="HAMAP" id="MF_00402">
    <property type="entry name" value="Ribosomal_bL19"/>
    <property type="match status" value="1"/>
</dbReference>
<evidence type="ECO:0000313" key="9">
    <source>
        <dbReference type="Proteomes" id="UP001596233"/>
    </source>
</evidence>
<dbReference type="InterPro" id="IPR001857">
    <property type="entry name" value="Ribosomal_bL19"/>
</dbReference>
<evidence type="ECO:0000256" key="6">
    <source>
        <dbReference type="HAMAP-Rule" id="MF_00402"/>
    </source>
</evidence>
<dbReference type="PROSITE" id="PS01015">
    <property type="entry name" value="RIBOSOMAL_L19"/>
    <property type="match status" value="1"/>
</dbReference>
<dbReference type="PANTHER" id="PTHR15680">
    <property type="entry name" value="RIBOSOMAL PROTEIN L19"/>
    <property type="match status" value="1"/>
</dbReference>
<comment type="function">
    <text evidence="1 6 7">This protein is located at the 30S-50S ribosomal subunit interface and may play a role in the structure and function of the aminoacyl-tRNA binding site.</text>
</comment>
<dbReference type="Proteomes" id="UP001596233">
    <property type="component" value="Unassembled WGS sequence"/>
</dbReference>
<proteinExistence type="inferred from homology"/>
<comment type="similarity">
    <text evidence="2 6 7">Belongs to the bacterial ribosomal protein bL19 family.</text>
</comment>
<accession>A0ABW1V1L8</accession>
<keyword evidence="9" id="KW-1185">Reference proteome</keyword>
<evidence type="ECO:0000256" key="3">
    <source>
        <dbReference type="ARBA" id="ARBA00022980"/>
    </source>
</evidence>
<dbReference type="RefSeq" id="WP_379230165.1">
    <property type="nucleotide sequence ID" value="NZ_JBHSTE010000001.1"/>
</dbReference>
<protein>
    <recommendedName>
        <fullName evidence="5 6">Large ribosomal subunit protein bL19</fullName>
    </recommendedName>
</protein>
<dbReference type="Pfam" id="PF01245">
    <property type="entry name" value="Ribosomal_L19"/>
    <property type="match status" value="1"/>
</dbReference>
<dbReference type="SUPFAM" id="SSF50104">
    <property type="entry name" value="Translation proteins SH3-like domain"/>
    <property type="match status" value="1"/>
</dbReference>
<evidence type="ECO:0000256" key="1">
    <source>
        <dbReference type="ARBA" id="ARBA00002349"/>
    </source>
</evidence>
<gene>
    <name evidence="6 8" type="primary">rplS</name>
    <name evidence="8" type="ORF">ACFP56_01030</name>
</gene>
<comment type="caution">
    <text evidence="8">The sequence shown here is derived from an EMBL/GenBank/DDBJ whole genome shotgun (WGS) entry which is preliminary data.</text>
</comment>
<evidence type="ECO:0000256" key="2">
    <source>
        <dbReference type="ARBA" id="ARBA00005781"/>
    </source>
</evidence>